<comment type="caution">
    <text evidence="2">The sequence shown here is derived from an EMBL/GenBank/DDBJ whole genome shotgun (WGS) entry which is preliminary data.</text>
</comment>
<organism evidence="2 3">
    <name type="scientific">Candidatus Kaiserbacteria bacterium RIFCSPLOWO2_01_FULL_54_20</name>
    <dbReference type="NCBI Taxonomy" id="1798513"/>
    <lineage>
        <taxon>Bacteria</taxon>
        <taxon>Candidatus Kaiseribacteriota</taxon>
    </lineage>
</organism>
<reference evidence="2 3" key="1">
    <citation type="journal article" date="2016" name="Nat. Commun.">
        <title>Thousands of microbial genomes shed light on interconnected biogeochemical processes in an aquifer system.</title>
        <authorList>
            <person name="Anantharaman K."/>
            <person name="Brown C.T."/>
            <person name="Hug L.A."/>
            <person name="Sharon I."/>
            <person name="Castelle C.J."/>
            <person name="Probst A.J."/>
            <person name="Thomas B.C."/>
            <person name="Singh A."/>
            <person name="Wilkins M.J."/>
            <person name="Karaoz U."/>
            <person name="Brodie E.L."/>
            <person name="Williams K.H."/>
            <person name="Hubbard S.S."/>
            <person name="Banfield J.F."/>
        </authorList>
    </citation>
    <scope>NUCLEOTIDE SEQUENCE [LARGE SCALE GENOMIC DNA]</scope>
</reference>
<keyword evidence="1" id="KW-0472">Membrane</keyword>
<evidence type="ECO:0000256" key="1">
    <source>
        <dbReference type="SAM" id="Phobius"/>
    </source>
</evidence>
<feature type="transmembrane region" description="Helical" evidence="1">
    <location>
        <begin position="14"/>
        <end position="35"/>
    </location>
</feature>
<dbReference type="Proteomes" id="UP000178427">
    <property type="component" value="Unassembled WGS sequence"/>
</dbReference>
<keyword evidence="1" id="KW-1133">Transmembrane helix</keyword>
<feature type="transmembrane region" description="Helical" evidence="1">
    <location>
        <begin position="108"/>
        <end position="127"/>
    </location>
</feature>
<feature type="transmembrane region" description="Helical" evidence="1">
    <location>
        <begin position="78"/>
        <end position="96"/>
    </location>
</feature>
<feature type="transmembrane region" description="Helical" evidence="1">
    <location>
        <begin position="47"/>
        <end position="72"/>
    </location>
</feature>
<sequence length="133" mass="14606">MLNAFPDLLVFQTLAPTIIRVAVALAFLYVAYAQFGRRDEIAQMRFLVVGATSWAAWISIVFFVVVGAMLFFGYATQIAALLAVLALIKCFILKKYYPRLIPLSRSSLLLLTAMCLSLLLSGAGALAQDLQQL</sequence>
<proteinExistence type="predicted"/>
<name>A0A1F6EJB8_9BACT</name>
<evidence type="ECO:0000313" key="2">
    <source>
        <dbReference type="EMBL" id="OGG73739.1"/>
    </source>
</evidence>
<dbReference type="EMBL" id="MFMA01000040">
    <property type="protein sequence ID" value="OGG73739.1"/>
    <property type="molecule type" value="Genomic_DNA"/>
</dbReference>
<protein>
    <submittedName>
        <fullName evidence="2">Uncharacterized protein</fullName>
    </submittedName>
</protein>
<gene>
    <name evidence="2" type="ORF">A3A40_02395</name>
</gene>
<evidence type="ECO:0000313" key="3">
    <source>
        <dbReference type="Proteomes" id="UP000178427"/>
    </source>
</evidence>
<keyword evidence="1" id="KW-0812">Transmembrane</keyword>
<accession>A0A1F6EJB8</accession>
<dbReference type="AlphaFoldDB" id="A0A1F6EJB8"/>
<dbReference type="STRING" id="1798513.A3A40_02395"/>